<keyword evidence="1" id="KW-1133">Transmembrane helix</keyword>
<accession>A0A9W6QN67</accession>
<feature type="transmembrane region" description="Helical" evidence="1">
    <location>
        <begin position="35"/>
        <end position="55"/>
    </location>
</feature>
<feature type="transmembrane region" description="Helical" evidence="1">
    <location>
        <begin position="12"/>
        <end position="29"/>
    </location>
</feature>
<comment type="caution">
    <text evidence="2">The sequence shown here is derived from an EMBL/GenBank/DDBJ whole genome shotgun (WGS) entry which is preliminary data.</text>
</comment>
<dbReference type="Proteomes" id="UP001165042">
    <property type="component" value="Unassembled WGS sequence"/>
</dbReference>
<keyword evidence="1" id="KW-0812">Transmembrane</keyword>
<keyword evidence="1" id="KW-0472">Membrane</keyword>
<protein>
    <submittedName>
        <fullName evidence="2">Uncharacterized protein</fullName>
    </submittedName>
</protein>
<organism evidence="2 3">
    <name type="scientific">Actinokineospora globicatena</name>
    <dbReference type="NCBI Taxonomy" id="103729"/>
    <lineage>
        <taxon>Bacteria</taxon>
        <taxon>Bacillati</taxon>
        <taxon>Actinomycetota</taxon>
        <taxon>Actinomycetes</taxon>
        <taxon>Pseudonocardiales</taxon>
        <taxon>Pseudonocardiaceae</taxon>
        <taxon>Actinokineospora</taxon>
    </lineage>
</organism>
<keyword evidence="3" id="KW-1185">Reference proteome</keyword>
<proteinExistence type="predicted"/>
<name>A0A9W6QN67_9PSEU</name>
<dbReference type="EMBL" id="BSSD01000003">
    <property type="protein sequence ID" value="GLW91705.1"/>
    <property type="molecule type" value="Genomic_DNA"/>
</dbReference>
<evidence type="ECO:0000256" key="1">
    <source>
        <dbReference type="SAM" id="Phobius"/>
    </source>
</evidence>
<reference evidence="2" key="1">
    <citation type="submission" date="2023-02" db="EMBL/GenBank/DDBJ databases">
        <title>Actinokineospora globicatena NBRC 15670.</title>
        <authorList>
            <person name="Ichikawa N."/>
            <person name="Sato H."/>
            <person name="Tonouchi N."/>
        </authorList>
    </citation>
    <scope>NUCLEOTIDE SEQUENCE</scope>
    <source>
        <strain evidence="2">NBRC 15670</strain>
    </source>
</reference>
<dbReference type="RefSeq" id="WP_285610502.1">
    <property type="nucleotide sequence ID" value="NZ_BSSD01000003.1"/>
</dbReference>
<evidence type="ECO:0000313" key="2">
    <source>
        <dbReference type="EMBL" id="GLW91705.1"/>
    </source>
</evidence>
<gene>
    <name evidence="2" type="ORF">Aglo03_25210</name>
</gene>
<dbReference type="AlphaFoldDB" id="A0A9W6QN67"/>
<evidence type="ECO:0000313" key="3">
    <source>
        <dbReference type="Proteomes" id="UP001165042"/>
    </source>
</evidence>
<sequence length="60" mass="6430">MVDERASRQAAKLLVVMAVFGSVAIVLLLTIGGRVLALILAIPFVELLIAAVVVARRVFR</sequence>